<dbReference type="PANTHER" id="PTHR30472:SF19">
    <property type="entry name" value="PETROBACTIN IMPORT SYSTEM PERMEASE PROTEIN YCLO"/>
    <property type="match status" value="1"/>
</dbReference>
<dbReference type="EMBL" id="MUYB01000055">
    <property type="protein sequence ID" value="OOS00512.1"/>
    <property type="molecule type" value="Genomic_DNA"/>
</dbReference>
<evidence type="ECO:0000256" key="7">
    <source>
        <dbReference type="ARBA" id="ARBA00023136"/>
    </source>
</evidence>
<feature type="transmembrane region" description="Helical" evidence="8">
    <location>
        <begin position="67"/>
        <end position="85"/>
    </location>
</feature>
<dbReference type="GO" id="GO:0033214">
    <property type="term" value="P:siderophore-iron import into cell"/>
    <property type="evidence" value="ECO:0007669"/>
    <property type="project" value="TreeGrafter"/>
</dbReference>
<keyword evidence="5 8" id="KW-0812">Transmembrane</keyword>
<protein>
    <submittedName>
        <fullName evidence="9">Uncharacterized protein</fullName>
    </submittedName>
</protein>
<dbReference type="Pfam" id="PF01032">
    <property type="entry name" value="FecCD"/>
    <property type="match status" value="1"/>
</dbReference>
<evidence type="ECO:0000256" key="8">
    <source>
        <dbReference type="SAM" id="Phobius"/>
    </source>
</evidence>
<accession>A0A1T0AUM5</accession>
<keyword evidence="3" id="KW-0813">Transport</keyword>
<dbReference type="AlphaFoldDB" id="A0A1T0AUM5"/>
<evidence type="ECO:0000313" key="9">
    <source>
        <dbReference type="EMBL" id="OOS00512.1"/>
    </source>
</evidence>
<evidence type="ECO:0000256" key="6">
    <source>
        <dbReference type="ARBA" id="ARBA00022989"/>
    </source>
</evidence>
<dbReference type="InterPro" id="IPR037294">
    <property type="entry name" value="ABC_BtuC-like"/>
</dbReference>
<evidence type="ECO:0000256" key="2">
    <source>
        <dbReference type="ARBA" id="ARBA00007935"/>
    </source>
</evidence>
<evidence type="ECO:0000256" key="4">
    <source>
        <dbReference type="ARBA" id="ARBA00022475"/>
    </source>
</evidence>
<evidence type="ECO:0000256" key="3">
    <source>
        <dbReference type="ARBA" id="ARBA00022448"/>
    </source>
</evidence>
<feature type="transmembrane region" description="Helical" evidence="8">
    <location>
        <begin position="40"/>
        <end position="58"/>
    </location>
</feature>
<name>A0A1T0AUM5_9PAST</name>
<evidence type="ECO:0000313" key="10">
    <source>
        <dbReference type="Proteomes" id="UP000190023"/>
    </source>
</evidence>
<sequence length="161" mass="18110">MLLIAHCSLLIAYCIGVSTLLFQTLTNNLILTPSILGFDALYLLLQTVLLFFLGVMGFTQFHGIPKFIFETSLMLLASLWLFSTLGGSRQSLTRMMLVGVVFSVLFRSLNNLLQRMIDPNAFAIVQGSVQEIITQQHIREIFALDVDLIDYKNKKVVISHI</sequence>
<keyword evidence="10" id="KW-1185">Reference proteome</keyword>
<dbReference type="InterPro" id="IPR000522">
    <property type="entry name" value="ABC_transptr_permease_BtuC"/>
</dbReference>
<dbReference type="SUPFAM" id="SSF81345">
    <property type="entry name" value="ABC transporter involved in vitamin B12 uptake, BtuC"/>
    <property type="match status" value="1"/>
</dbReference>
<reference evidence="9 10" key="1">
    <citation type="submission" date="2017-02" db="EMBL/GenBank/DDBJ databases">
        <title>Draft genome sequence of Haemophilus felis CCUG 31170 type strain.</title>
        <authorList>
            <person name="Engstrom-Jakobsson H."/>
            <person name="Salva-Serra F."/>
            <person name="Thorell K."/>
            <person name="Gonzales-Siles L."/>
            <person name="Karlsson R."/>
            <person name="Boulund F."/>
            <person name="Engstrand L."/>
            <person name="Kristiansson E."/>
            <person name="Moore E."/>
        </authorList>
    </citation>
    <scope>NUCLEOTIDE SEQUENCE [LARGE SCALE GENOMIC DNA]</scope>
    <source>
        <strain evidence="9 10">CCUG 31170</strain>
    </source>
</reference>
<keyword evidence="4" id="KW-1003">Cell membrane</keyword>
<keyword evidence="6 8" id="KW-1133">Transmembrane helix</keyword>
<proteinExistence type="inferred from homology"/>
<feature type="transmembrane region" description="Helical" evidence="8">
    <location>
        <begin position="91"/>
        <end position="109"/>
    </location>
</feature>
<comment type="caution">
    <text evidence="9">The sequence shown here is derived from an EMBL/GenBank/DDBJ whole genome shotgun (WGS) entry which is preliminary data.</text>
</comment>
<dbReference type="STRING" id="123822.B0188_10695"/>
<evidence type="ECO:0000256" key="5">
    <source>
        <dbReference type="ARBA" id="ARBA00022692"/>
    </source>
</evidence>
<organism evidence="9 10">
    <name type="scientific">[Haemophilus] felis</name>
    <dbReference type="NCBI Taxonomy" id="123822"/>
    <lineage>
        <taxon>Bacteria</taxon>
        <taxon>Pseudomonadati</taxon>
        <taxon>Pseudomonadota</taxon>
        <taxon>Gammaproteobacteria</taxon>
        <taxon>Pasteurellales</taxon>
        <taxon>Pasteurellaceae</taxon>
    </lineage>
</organism>
<evidence type="ECO:0000256" key="1">
    <source>
        <dbReference type="ARBA" id="ARBA00004651"/>
    </source>
</evidence>
<dbReference type="GO" id="GO:0005886">
    <property type="term" value="C:plasma membrane"/>
    <property type="evidence" value="ECO:0007669"/>
    <property type="project" value="UniProtKB-SubCell"/>
</dbReference>
<dbReference type="PANTHER" id="PTHR30472">
    <property type="entry name" value="FERRIC ENTEROBACTIN TRANSPORT SYSTEM PERMEASE PROTEIN"/>
    <property type="match status" value="1"/>
</dbReference>
<comment type="subcellular location">
    <subcellularLocation>
        <location evidence="1">Cell membrane</location>
        <topology evidence="1">Multi-pass membrane protein</topology>
    </subcellularLocation>
</comment>
<dbReference type="GO" id="GO:0022857">
    <property type="term" value="F:transmembrane transporter activity"/>
    <property type="evidence" value="ECO:0007669"/>
    <property type="project" value="InterPro"/>
</dbReference>
<comment type="similarity">
    <text evidence="2">Belongs to the binding-protein-dependent transport system permease family. FecCD subfamily.</text>
</comment>
<dbReference type="Proteomes" id="UP000190023">
    <property type="component" value="Unassembled WGS sequence"/>
</dbReference>
<gene>
    <name evidence="9" type="ORF">B0188_10695</name>
</gene>
<dbReference type="Gene3D" id="1.10.3470.10">
    <property type="entry name" value="ABC transporter involved in vitamin B12 uptake, BtuC"/>
    <property type="match status" value="1"/>
</dbReference>
<keyword evidence="7 8" id="KW-0472">Membrane</keyword>